<dbReference type="InterPro" id="IPR051612">
    <property type="entry name" value="Teichoic_Acid_Biosynth"/>
</dbReference>
<keyword evidence="4" id="KW-0808">Transferase</keyword>
<sequence>MIKAKKAIRAILAFLYRHTYRHVKVKEKTVFFLSFHGRGYSDNPKAIYEYMRSCGEYANYRFIWALRDPKRKIEGAKVIRYNGPFYFYYLMRSQYWIVNCKLADYFLKKDDQIYLQTWHGTPLKKLAHDIDVSDDTTFYRTKMSKAQMQTTYDRDVAKYNYMISPNPFCTEVFQSAFRIDRARLIETGYPRNDFLSHFSEQDVLQMKRKLHLPTDKKVILYAPTWRDNSYRLSGYTFQLEVDFLKWKQVLGDSYIVLFKPHYLIVNTFDMSQVKDFVYEIDAKADIAPLYPLADLLITDYSSVFFDYAILKRPIYFYMYDIESYANELRGFYFDLYETLPGRIYTEEDLLLADIAGGVYEENRISAFHKRFHVHEDGWASKRVCDIVFKKEQTR</sequence>
<reference evidence="7 8" key="1">
    <citation type="submission" date="2022-06" db="EMBL/GenBank/DDBJ databases">
        <title>Isolation of gut microbiota from human fecal samples.</title>
        <authorList>
            <person name="Pamer E.G."/>
            <person name="Barat B."/>
            <person name="Waligurski E."/>
            <person name="Medina S."/>
            <person name="Paddock L."/>
            <person name="Mostad J."/>
        </authorList>
    </citation>
    <scope>NUCLEOTIDE SEQUENCE [LARGE SCALE GENOMIC DNA]</scope>
    <source>
        <strain evidence="7 8">DFI.6.1</strain>
    </source>
</reference>
<protein>
    <submittedName>
        <fullName evidence="7">CDP-glycerol glycerophosphotransferase family protein</fullName>
    </submittedName>
</protein>
<evidence type="ECO:0000256" key="4">
    <source>
        <dbReference type="ARBA" id="ARBA00022679"/>
    </source>
</evidence>
<accession>A0ABT1SL38</accession>
<dbReference type="SUPFAM" id="SSF53756">
    <property type="entry name" value="UDP-Glycosyltransferase/glycogen phosphorylase"/>
    <property type="match status" value="1"/>
</dbReference>
<evidence type="ECO:0000256" key="2">
    <source>
        <dbReference type="ARBA" id="ARBA00010488"/>
    </source>
</evidence>
<dbReference type="InterPro" id="IPR043149">
    <property type="entry name" value="TagF_N"/>
</dbReference>
<evidence type="ECO:0000256" key="3">
    <source>
        <dbReference type="ARBA" id="ARBA00022475"/>
    </source>
</evidence>
<evidence type="ECO:0000313" key="8">
    <source>
        <dbReference type="Proteomes" id="UP001524435"/>
    </source>
</evidence>
<keyword evidence="5" id="KW-0777">Teichoic acid biosynthesis</keyword>
<evidence type="ECO:0000256" key="6">
    <source>
        <dbReference type="ARBA" id="ARBA00023136"/>
    </source>
</evidence>
<dbReference type="InterPro" id="IPR043148">
    <property type="entry name" value="TagF_C"/>
</dbReference>
<keyword evidence="8" id="KW-1185">Reference proteome</keyword>
<comment type="subcellular location">
    <subcellularLocation>
        <location evidence="1">Cell membrane</location>
        <topology evidence="1">Peripheral membrane protein</topology>
    </subcellularLocation>
</comment>
<keyword evidence="6" id="KW-0472">Membrane</keyword>
<dbReference type="Gene3D" id="3.40.50.12580">
    <property type="match status" value="1"/>
</dbReference>
<proteinExistence type="inferred from homology"/>
<dbReference type="Pfam" id="PF04464">
    <property type="entry name" value="Glyphos_transf"/>
    <property type="match status" value="1"/>
</dbReference>
<name>A0ABT1SL38_9FIRM</name>
<dbReference type="PANTHER" id="PTHR37316">
    <property type="entry name" value="TEICHOIC ACID GLYCEROL-PHOSPHATE PRIMASE"/>
    <property type="match status" value="1"/>
</dbReference>
<comment type="caution">
    <text evidence="7">The sequence shown here is derived from an EMBL/GenBank/DDBJ whole genome shotgun (WGS) entry which is preliminary data.</text>
</comment>
<dbReference type="Gene3D" id="3.40.50.11820">
    <property type="match status" value="1"/>
</dbReference>
<dbReference type="PANTHER" id="PTHR37316:SF3">
    <property type="entry name" value="TEICHOIC ACID GLYCEROL-PHOSPHATE TRANSFERASE"/>
    <property type="match status" value="1"/>
</dbReference>
<gene>
    <name evidence="7" type="ORF">NE663_06655</name>
</gene>
<comment type="similarity">
    <text evidence="2">Belongs to the CDP-glycerol glycerophosphotransferase family.</text>
</comment>
<evidence type="ECO:0000256" key="5">
    <source>
        <dbReference type="ARBA" id="ARBA00022944"/>
    </source>
</evidence>
<organism evidence="7 8">
    <name type="scientific">Massilicoli timonensis</name>
    <dbReference type="NCBI Taxonomy" id="2015901"/>
    <lineage>
        <taxon>Bacteria</taxon>
        <taxon>Bacillati</taxon>
        <taxon>Bacillota</taxon>
        <taxon>Erysipelotrichia</taxon>
        <taxon>Erysipelotrichales</taxon>
        <taxon>Erysipelotrichaceae</taxon>
        <taxon>Massilicoli</taxon>
    </lineage>
</organism>
<dbReference type="Proteomes" id="UP001524435">
    <property type="component" value="Unassembled WGS sequence"/>
</dbReference>
<evidence type="ECO:0000313" key="7">
    <source>
        <dbReference type="EMBL" id="MCQ5121936.1"/>
    </source>
</evidence>
<keyword evidence="3" id="KW-1003">Cell membrane</keyword>
<evidence type="ECO:0000256" key="1">
    <source>
        <dbReference type="ARBA" id="ARBA00004202"/>
    </source>
</evidence>
<dbReference type="InterPro" id="IPR007554">
    <property type="entry name" value="Glycerophosphate_synth"/>
</dbReference>
<dbReference type="EMBL" id="JANGCH010000008">
    <property type="protein sequence ID" value="MCQ5121936.1"/>
    <property type="molecule type" value="Genomic_DNA"/>
</dbReference>